<dbReference type="PROSITE" id="PS00409">
    <property type="entry name" value="PROKAR_NTER_METHYL"/>
    <property type="match status" value="1"/>
</dbReference>
<evidence type="ECO:0000256" key="1">
    <source>
        <dbReference type="SAM" id="Phobius"/>
    </source>
</evidence>
<feature type="domain" description="DUF1559" evidence="2">
    <location>
        <begin position="40"/>
        <end position="314"/>
    </location>
</feature>
<dbReference type="NCBIfam" id="TIGR04294">
    <property type="entry name" value="pre_pil_HX9DG"/>
    <property type="match status" value="1"/>
</dbReference>
<dbReference type="Pfam" id="PF07963">
    <property type="entry name" value="N_methyl"/>
    <property type="match status" value="1"/>
</dbReference>
<comment type="caution">
    <text evidence="3">The sequence shown here is derived from an EMBL/GenBank/DDBJ whole genome shotgun (WGS) entry which is preliminary data.</text>
</comment>
<protein>
    <submittedName>
        <fullName evidence="3">DUF1559 domain-containing protein</fullName>
    </submittedName>
</protein>
<dbReference type="Proteomes" id="UP001155241">
    <property type="component" value="Unassembled WGS sequence"/>
</dbReference>
<accession>A0A9X2FEG1</accession>
<gene>
    <name evidence="3" type="ORF">NG895_10550</name>
</gene>
<dbReference type="EMBL" id="JAMXLR010000036">
    <property type="protein sequence ID" value="MCO6044346.1"/>
    <property type="molecule type" value="Genomic_DNA"/>
</dbReference>
<keyword evidence="1" id="KW-0812">Transmembrane</keyword>
<keyword evidence="1" id="KW-1133">Transmembrane helix</keyword>
<dbReference type="AlphaFoldDB" id="A0A9X2FEG1"/>
<dbReference type="InterPro" id="IPR011453">
    <property type="entry name" value="DUF1559"/>
</dbReference>
<feature type="transmembrane region" description="Helical" evidence="1">
    <location>
        <begin position="16"/>
        <end position="39"/>
    </location>
</feature>
<dbReference type="NCBIfam" id="TIGR02532">
    <property type="entry name" value="IV_pilin_GFxxxE"/>
    <property type="match status" value="1"/>
</dbReference>
<dbReference type="InterPro" id="IPR045584">
    <property type="entry name" value="Pilin-like"/>
</dbReference>
<dbReference type="Gene3D" id="3.30.700.10">
    <property type="entry name" value="Glycoprotein, Type 4 Pilin"/>
    <property type="match status" value="1"/>
</dbReference>
<dbReference type="InterPro" id="IPR027558">
    <property type="entry name" value="Pre_pil_HX9DG_C"/>
</dbReference>
<name>A0A9X2FEG1_9BACT</name>
<evidence type="ECO:0000313" key="4">
    <source>
        <dbReference type="Proteomes" id="UP001155241"/>
    </source>
</evidence>
<keyword evidence="4" id="KW-1185">Reference proteome</keyword>
<dbReference type="SUPFAM" id="SSF54523">
    <property type="entry name" value="Pili subunits"/>
    <property type="match status" value="1"/>
</dbReference>
<dbReference type="RefSeq" id="WP_252852447.1">
    <property type="nucleotide sequence ID" value="NZ_JAMXLR010000036.1"/>
</dbReference>
<keyword evidence="1" id="KW-0472">Membrane</keyword>
<evidence type="ECO:0000259" key="2">
    <source>
        <dbReference type="Pfam" id="PF07596"/>
    </source>
</evidence>
<dbReference type="InterPro" id="IPR012902">
    <property type="entry name" value="N_methyl_site"/>
</dbReference>
<organism evidence="3 4">
    <name type="scientific">Aeoliella straminimaris</name>
    <dbReference type="NCBI Taxonomy" id="2954799"/>
    <lineage>
        <taxon>Bacteria</taxon>
        <taxon>Pseudomonadati</taxon>
        <taxon>Planctomycetota</taxon>
        <taxon>Planctomycetia</taxon>
        <taxon>Pirellulales</taxon>
        <taxon>Lacipirellulaceae</taxon>
        <taxon>Aeoliella</taxon>
    </lineage>
</organism>
<sequence length="345" mass="37295">MLFETKDDGDQRHGGFTLVELLVVIAIIGILVSLLLPAVQSARESARRISCSNNFKQIGIALHNCNDTFGYMPQAAGYFPGRDEAKASYGPPASQLSQEAPANLSTIQYFLLPYLEQEALYMQSSGHTMTNFYLPSSARPNGVGTLPPSVYICPSDTSTTPDGVVRLPDGSSWGGGSVVANIQALNHWWHADGANVAPRFQQPRPFTHPKISHITDGTTKTVAFAERYAMCPPPGTTGRTHWLGTIPSRYDSVFAFNNNYNSTSVPDHGVSFDPPQIAPDPADCDAEITQTPHPGAMNVVMMDGSVQQIAGDIEVDVWKLTILPRDEGDATPWFYASQGSGGGHR</sequence>
<dbReference type="PANTHER" id="PTHR30093">
    <property type="entry name" value="GENERAL SECRETION PATHWAY PROTEIN G"/>
    <property type="match status" value="1"/>
</dbReference>
<reference evidence="3" key="1">
    <citation type="submission" date="2022-06" db="EMBL/GenBank/DDBJ databases">
        <title>Aeoliella straminimaris, a novel planctomycete from sediments.</title>
        <authorList>
            <person name="Vitorino I.R."/>
            <person name="Lage O.M."/>
        </authorList>
    </citation>
    <scope>NUCLEOTIDE SEQUENCE</scope>
    <source>
        <strain evidence="3">ICT_H6.2</strain>
    </source>
</reference>
<proteinExistence type="predicted"/>
<dbReference type="Pfam" id="PF07596">
    <property type="entry name" value="SBP_bac_10"/>
    <property type="match status" value="1"/>
</dbReference>
<evidence type="ECO:0000313" key="3">
    <source>
        <dbReference type="EMBL" id="MCO6044346.1"/>
    </source>
</evidence>
<dbReference type="PANTHER" id="PTHR30093:SF2">
    <property type="entry name" value="TYPE II SECRETION SYSTEM PROTEIN H"/>
    <property type="match status" value="1"/>
</dbReference>